<feature type="active site" description="Nucleophile" evidence="7">
    <location>
        <position position="169"/>
    </location>
</feature>
<sequence>MLAFVAPAFAQQTPTDTVATPTPVDAPVVQPVDTVPTPVVTPAPVTPPAVVTPPADPPKKKGPVDGLKPGQFVWEKRESYNNPLRLVAVLDIQRLYVFDGDDLVGFATISTGKKGKETPTGAFKILQKKVYHESNIYANAPMPFMQRLTWDGIALHAGHNPGYPASHGCIRLPKPFAQALYDATQMDGEVVILASLTKPKPKPQPIPPVVDPQPPIDTVVPPVQPEQVITPTPV</sequence>
<evidence type="ECO:0000256" key="6">
    <source>
        <dbReference type="ARBA" id="ARBA00023316"/>
    </source>
</evidence>
<evidence type="ECO:0000313" key="11">
    <source>
        <dbReference type="Proteomes" id="UP000263833"/>
    </source>
</evidence>
<dbReference type="Pfam" id="PF03734">
    <property type="entry name" value="YkuD"/>
    <property type="match status" value="1"/>
</dbReference>
<dbReference type="Proteomes" id="UP000263833">
    <property type="component" value="Unassembled WGS sequence"/>
</dbReference>
<feature type="domain" description="L,D-TPase catalytic" evidence="9">
    <location>
        <begin position="84"/>
        <end position="194"/>
    </location>
</feature>
<dbReference type="AlphaFoldDB" id="A0A371BJX5"/>
<evidence type="ECO:0000256" key="5">
    <source>
        <dbReference type="ARBA" id="ARBA00022984"/>
    </source>
</evidence>
<dbReference type="GO" id="GO:0016740">
    <property type="term" value="F:transferase activity"/>
    <property type="evidence" value="ECO:0007669"/>
    <property type="project" value="UniProtKB-KW"/>
</dbReference>
<organism evidence="10 11">
    <name type="scientific">Sphingorhabdus pulchriflava</name>
    <dbReference type="NCBI Taxonomy" id="2292257"/>
    <lineage>
        <taxon>Bacteria</taxon>
        <taxon>Pseudomonadati</taxon>
        <taxon>Pseudomonadota</taxon>
        <taxon>Alphaproteobacteria</taxon>
        <taxon>Sphingomonadales</taxon>
        <taxon>Sphingomonadaceae</taxon>
        <taxon>Sphingorhabdus</taxon>
    </lineage>
</organism>
<dbReference type="PROSITE" id="PS52029">
    <property type="entry name" value="LD_TPASE"/>
    <property type="match status" value="1"/>
</dbReference>
<dbReference type="CDD" id="cd16913">
    <property type="entry name" value="YkuD_like"/>
    <property type="match status" value="1"/>
</dbReference>
<reference evidence="11" key="1">
    <citation type="submission" date="2018-08" db="EMBL/GenBank/DDBJ databases">
        <authorList>
            <person name="Kim S.-J."/>
            <person name="Jung G.-Y."/>
        </authorList>
    </citation>
    <scope>NUCLEOTIDE SEQUENCE [LARGE SCALE GENOMIC DNA]</scope>
    <source>
        <strain evidence="11">GY_G</strain>
    </source>
</reference>
<dbReference type="InterPro" id="IPR050979">
    <property type="entry name" value="LD-transpeptidase"/>
</dbReference>
<protein>
    <recommendedName>
        <fullName evidence="9">L,D-TPase catalytic domain-containing protein</fullName>
    </recommendedName>
</protein>
<dbReference type="GO" id="GO:0005576">
    <property type="term" value="C:extracellular region"/>
    <property type="evidence" value="ECO:0007669"/>
    <property type="project" value="TreeGrafter"/>
</dbReference>
<dbReference type="PANTHER" id="PTHR30582:SF2">
    <property type="entry name" value="L,D-TRANSPEPTIDASE YCIB-RELATED"/>
    <property type="match status" value="1"/>
</dbReference>
<comment type="pathway">
    <text evidence="1 7">Cell wall biogenesis; peptidoglycan biosynthesis.</text>
</comment>
<accession>A0A371BJX5</accession>
<evidence type="ECO:0000256" key="2">
    <source>
        <dbReference type="ARBA" id="ARBA00005992"/>
    </source>
</evidence>
<evidence type="ECO:0000256" key="1">
    <source>
        <dbReference type="ARBA" id="ARBA00004752"/>
    </source>
</evidence>
<dbReference type="Gene3D" id="2.40.440.10">
    <property type="entry name" value="L,D-transpeptidase catalytic domain-like"/>
    <property type="match status" value="1"/>
</dbReference>
<feature type="region of interest" description="Disordered" evidence="8">
    <location>
        <begin position="201"/>
        <end position="234"/>
    </location>
</feature>
<evidence type="ECO:0000259" key="9">
    <source>
        <dbReference type="PROSITE" id="PS52029"/>
    </source>
</evidence>
<dbReference type="UniPathway" id="UPA00219"/>
<dbReference type="EMBL" id="QRGP01000001">
    <property type="protein sequence ID" value="RDV07880.1"/>
    <property type="molecule type" value="Genomic_DNA"/>
</dbReference>
<feature type="region of interest" description="Disordered" evidence="8">
    <location>
        <begin position="39"/>
        <end position="66"/>
    </location>
</feature>
<feature type="compositionally biased region" description="Pro residues" evidence="8">
    <location>
        <begin position="202"/>
        <end position="215"/>
    </location>
</feature>
<proteinExistence type="inferred from homology"/>
<feature type="active site" description="Proton donor/acceptor" evidence="7">
    <location>
        <position position="156"/>
    </location>
</feature>
<evidence type="ECO:0000256" key="3">
    <source>
        <dbReference type="ARBA" id="ARBA00022679"/>
    </source>
</evidence>
<dbReference type="PANTHER" id="PTHR30582">
    <property type="entry name" value="L,D-TRANSPEPTIDASE"/>
    <property type="match status" value="1"/>
</dbReference>
<evidence type="ECO:0000313" key="10">
    <source>
        <dbReference type="EMBL" id="RDV07880.1"/>
    </source>
</evidence>
<dbReference type="GO" id="GO:0071972">
    <property type="term" value="F:peptidoglycan L,D-transpeptidase activity"/>
    <property type="evidence" value="ECO:0007669"/>
    <property type="project" value="TreeGrafter"/>
</dbReference>
<dbReference type="InterPro" id="IPR005490">
    <property type="entry name" value="LD_TPept_cat_dom"/>
</dbReference>
<evidence type="ECO:0000256" key="7">
    <source>
        <dbReference type="PROSITE-ProRule" id="PRU01373"/>
    </source>
</evidence>
<comment type="caution">
    <text evidence="10">The sequence shown here is derived from an EMBL/GenBank/DDBJ whole genome shotgun (WGS) entry which is preliminary data.</text>
</comment>
<feature type="compositionally biased region" description="Pro residues" evidence="8">
    <location>
        <begin position="39"/>
        <end position="56"/>
    </location>
</feature>
<gene>
    <name evidence="10" type="ORF">DXH95_06815</name>
</gene>
<dbReference type="NCBIfam" id="NF004785">
    <property type="entry name" value="PRK06132.1-2"/>
    <property type="match status" value="1"/>
</dbReference>
<keyword evidence="5 7" id="KW-0573">Peptidoglycan synthesis</keyword>
<keyword evidence="11" id="KW-1185">Reference proteome</keyword>
<dbReference type="GO" id="GO:0008360">
    <property type="term" value="P:regulation of cell shape"/>
    <property type="evidence" value="ECO:0007669"/>
    <property type="project" value="UniProtKB-UniRule"/>
</dbReference>
<keyword evidence="4 7" id="KW-0133">Cell shape</keyword>
<evidence type="ECO:0000256" key="4">
    <source>
        <dbReference type="ARBA" id="ARBA00022960"/>
    </source>
</evidence>
<keyword evidence="6 7" id="KW-0961">Cell wall biogenesis/degradation</keyword>
<dbReference type="GO" id="GO:0071555">
    <property type="term" value="P:cell wall organization"/>
    <property type="evidence" value="ECO:0007669"/>
    <property type="project" value="UniProtKB-UniRule"/>
</dbReference>
<name>A0A371BJX5_9SPHN</name>
<evidence type="ECO:0000256" key="8">
    <source>
        <dbReference type="SAM" id="MobiDB-lite"/>
    </source>
</evidence>
<dbReference type="GO" id="GO:0018104">
    <property type="term" value="P:peptidoglycan-protein cross-linking"/>
    <property type="evidence" value="ECO:0007669"/>
    <property type="project" value="TreeGrafter"/>
</dbReference>
<dbReference type="OrthoDB" id="463216at2"/>
<dbReference type="SUPFAM" id="SSF141523">
    <property type="entry name" value="L,D-transpeptidase catalytic domain-like"/>
    <property type="match status" value="1"/>
</dbReference>
<keyword evidence="3" id="KW-0808">Transferase</keyword>
<dbReference type="InterPro" id="IPR038063">
    <property type="entry name" value="Transpep_catalytic_dom"/>
</dbReference>
<comment type="similarity">
    <text evidence="2">Belongs to the YkuD family.</text>
</comment>